<dbReference type="InterPro" id="IPR000792">
    <property type="entry name" value="Tscrpt_reg_LuxR_C"/>
</dbReference>
<proteinExistence type="predicted"/>
<name>A0A371X1A2_9HYPH</name>
<reference evidence="7 8" key="1">
    <citation type="submission" date="2018-08" db="EMBL/GenBank/DDBJ databases">
        <title>Fulvimarina sp. 85, whole genome shotgun sequence.</title>
        <authorList>
            <person name="Tuo L."/>
        </authorList>
    </citation>
    <scope>NUCLEOTIDE SEQUENCE [LARGE SCALE GENOMIC DNA]</scope>
    <source>
        <strain evidence="7 8">85</strain>
    </source>
</reference>
<dbReference type="AlphaFoldDB" id="A0A371X1A2"/>
<evidence type="ECO:0000313" key="7">
    <source>
        <dbReference type="EMBL" id="RFC62989.1"/>
    </source>
</evidence>
<dbReference type="InterPro" id="IPR039420">
    <property type="entry name" value="WalR-like"/>
</dbReference>
<dbReference type="SMART" id="SM00448">
    <property type="entry name" value="REC"/>
    <property type="match status" value="1"/>
</dbReference>
<dbReference type="CDD" id="cd06170">
    <property type="entry name" value="LuxR_C_like"/>
    <property type="match status" value="1"/>
</dbReference>
<protein>
    <submittedName>
        <fullName evidence="7">DNA-binding response regulator</fullName>
    </submittedName>
</protein>
<dbReference type="GO" id="GO:0003677">
    <property type="term" value="F:DNA binding"/>
    <property type="evidence" value="ECO:0007669"/>
    <property type="project" value="UniProtKB-KW"/>
</dbReference>
<keyword evidence="1" id="KW-0805">Transcription regulation</keyword>
<dbReference type="Pfam" id="PF00072">
    <property type="entry name" value="Response_reg"/>
    <property type="match status" value="1"/>
</dbReference>
<dbReference type="InterPro" id="IPR011006">
    <property type="entry name" value="CheY-like_superfamily"/>
</dbReference>
<evidence type="ECO:0000313" key="8">
    <source>
        <dbReference type="Proteomes" id="UP000264310"/>
    </source>
</evidence>
<dbReference type="PANTHER" id="PTHR43214:SF41">
    <property type="entry name" value="NITRATE_NITRITE RESPONSE REGULATOR PROTEIN NARP"/>
    <property type="match status" value="1"/>
</dbReference>
<accession>A0A371X1A2</accession>
<keyword evidence="3" id="KW-0804">Transcription</keyword>
<dbReference type="GO" id="GO:0000160">
    <property type="term" value="P:phosphorelay signal transduction system"/>
    <property type="evidence" value="ECO:0007669"/>
    <property type="project" value="InterPro"/>
</dbReference>
<dbReference type="SUPFAM" id="SSF52172">
    <property type="entry name" value="CheY-like"/>
    <property type="match status" value="1"/>
</dbReference>
<dbReference type="Pfam" id="PF00196">
    <property type="entry name" value="GerE"/>
    <property type="match status" value="1"/>
</dbReference>
<dbReference type="OrthoDB" id="9807052at2"/>
<dbReference type="PRINTS" id="PR00038">
    <property type="entry name" value="HTHLUXR"/>
</dbReference>
<evidence type="ECO:0000256" key="4">
    <source>
        <dbReference type="PROSITE-ProRule" id="PRU00169"/>
    </source>
</evidence>
<dbReference type="Gene3D" id="1.10.10.10">
    <property type="entry name" value="Winged helix-like DNA-binding domain superfamily/Winged helix DNA-binding domain"/>
    <property type="match status" value="1"/>
</dbReference>
<evidence type="ECO:0000256" key="3">
    <source>
        <dbReference type="ARBA" id="ARBA00023163"/>
    </source>
</evidence>
<evidence type="ECO:0000259" key="6">
    <source>
        <dbReference type="PROSITE" id="PS50110"/>
    </source>
</evidence>
<dbReference type="PROSITE" id="PS50043">
    <property type="entry name" value="HTH_LUXR_2"/>
    <property type="match status" value="1"/>
</dbReference>
<dbReference type="SMART" id="SM00421">
    <property type="entry name" value="HTH_LUXR"/>
    <property type="match status" value="1"/>
</dbReference>
<dbReference type="PROSITE" id="PS50110">
    <property type="entry name" value="RESPONSE_REGULATORY"/>
    <property type="match status" value="1"/>
</dbReference>
<dbReference type="RefSeq" id="WP_116683806.1">
    <property type="nucleotide sequence ID" value="NZ_QURL01000005.1"/>
</dbReference>
<gene>
    <name evidence="7" type="ORF">DYI37_13665</name>
</gene>
<dbReference type="GO" id="GO:0006355">
    <property type="term" value="P:regulation of DNA-templated transcription"/>
    <property type="evidence" value="ECO:0007669"/>
    <property type="project" value="InterPro"/>
</dbReference>
<feature type="domain" description="Response regulatory" evidence="6">
    <location>
        <begin position="8"/>
        <end position="124"/>
    </location>
</feature>
<evidence type="ECO:0000256" key="2">
    <source>
        <dbReference type="ARBA" id="ARBA00023125"/>
    </source>
</evidence>
<dbReference type="PANTHER" id="PTHR43214">
    <property type="entry name" value="TWO-COMPONENT RESPONSE REGULATOR"/>
    <property type="match status" value="1"/>
</dbReference>
<dbReference type="EMBL" id="QURL01000005">
    <property type="protein sequence ID" value="RFC62989.1"/>
    <property type="molecule type" value="Genomic_DNA"/>
</dbReference>
<dbReference type="InterPro" id="IPR036388">
    <property type="entry name" value="WH-like_DNA-bd_sf"/>
</dbReference>
<comment type="caution">
    <text evidence="7">The sequence shown here is derived from an EMBL/GenBank/DDBJ whole genome shotgun (WGS) entry which is preliminary data.</text>
</comment>
<dbReference type="Proteomes" id="UP000264310">
    <property type="component" value="Unassembled WGS sequence"/>
</dbReference>
<evidence type="ECO:0000259" key="5">
    <source>
        <dbReference type="PROSITE" id="PS50043"/>
    </source>
</evidence>
<keyword evidence="8" id="KW-1185">Reference proteome</keyword>
<evidence type="ECO:0000256" key="1">
    <source>
        <dbReference type="ARBA" id="ARBA00023015"/>
    </source>
</evidence>
<dbReference type="InterPro" id="IPR001789">
    <property type="entry name" value="Sig_transdc_resp-reg_receiver"/>
</dbReference>
<organism evidence="7 8">
    <name type="scientific">Fulvimarina endophytica</name>
    <dbReference type="NCBI Taxonomy" id="2293836"/>
    <lineage>
        <taxon>Bacteria</taxon>
        <taxon>Pseudomonadati</taxon>
        <taxon>Pseudomonadota</taxon>
        <taxon>Alphaproteobacteria</taxon>
        <taxon>Hyphomicrobiales</taxon>
        <taxon>Aurantimonadaceae</taxon>
        <taxon>Fulvimarina</taxon>
    </lineage>
</organism>
<feature type="domain" description="HTH luxR-type" evidence="5">
    <location>
        <begin position="139"/>
        <end position="204"/>
    </location>
</feature>
<sequence>MAAEKPIRVLLAERNPLVVSALKHMIGKDDRFAFAGLAESGSEILRRSSDPDFDIAVVGWTLADMDAGSLLLKLKEKAGAPRIVIFSGEENIATLRQAVRLGVYGFCYQYDDPDVLFDTLMAVANGRICIPYIDLTAINDTAISKLTVRERELLSMLALGWTNMQIAARTGISQNTVKYYLKNLYEKLDVQNRAMAVAVWLNEQR</sequence>
<dbReference type="InterPro" id="IPR016032">
    <property type="entry name" value="Sig_transdc_resp-reg_C-effctor"/>
</dbReference>
<keyword evidence="2 7" id="KW-0238">DNA-binding</keyword>
<dbReference type="PROSITE" id="PS00622">
    <property type="entry name" value="HTH_LUXR_1"/>
    <property type="match status" value="1"/>
</dbReference>
<dbReference type="SUPFAM" id="SSF46894">
    <property type="entry name" value="C-terminal effector domain of the bipartite response regulators"/>
    <property type="match status" value="1"/>
</dbReference>
<comment type="caution">
    <text evidence="4">Lacks conserved residue(s) required for the propagation of feature annotation.</text>
</comment>
<dbReference type="Gene3D" id="3.40.50.2300">
    <property type="match status" value="1"/>
</dbReference>